<organism evidence="6 7">
    <name type="scientific">Strigamia maritima</name>
    <name type="common">European centipede</name>
    <name type="synonym">Geophilus maritimus</name>
    <dbReference type="NCBI Taxonomy" id="126957"/>
    <lineage>
        <taxon>Eukaryota</taxon>
        <taxon>Metazoa</taxon>
        <taxon>Ecdysozoa</taxon>
        <taxon>Arthropoda</taxon>
        <taxon>Myriapoda</taxon>
        <taxon>Chilopoda</taxon>
        <taxon>Pleurostigmophora</taxon>
        <taxon>Geophilomorpha</taxon>
        <taxon>Linotaeniidae</taxon>
        <taxon>Strigamia</taxon>
    </lineage>
</organism>
<dbReference type="GO" id="GO:0006024">
    <property type="term" value="P:glycosaminoglycan biosynthetic process"/>
    <property type="evidence" value="ECO:0007669"/>
    <property type="project" value="TreeGrafter"/>
</dbReference>
<reference evidence="7" key="1">
    <citation type="submission" date="2011-05" db="EMBL/GenBank/DDBJ databases">
        <authorList>
            <person name="Richards S.R."/>
            <person name="Qu J."/>
            <person name="Jiang H."/>
            <person name="Jhangiani S.N."/>
            <person name="Agravi P."/>
            <person name="Goodspeed R."/>
            <person name="Gross S."/>
            <person name="Mandapat C."/>
            <person name="Jackson L."/>
            <person name="Mathew T."/>
            <person name="Pu L."/>
            <person name="Thornton R."/>
            <person name="Saada N."/>
            <person name="Wilczek-Boney K.B."/>
            <person name="Lee S."/>
            <person name="Kovar C."/>
            <person name="Wu Y."/>
            <person name="Scherer S.E."/>
            <person name="Worley K.C."/>
            <person name="Muzny D.M."/>
            <person name="Gibbs R."/>
        </authorList>
    </citation>
    <scope>NUCLEOTIDE SEQUENCE</scope>
    <source>
        <strain evidence="7">Brora</strain>
    </source>
</reference>
<dbReference type="Proteomes" id="UP000014500">
    <property type="component" value="Unassembled WGS sequence"/>
</dbReference>
<evidence type="ECO:0000256" key="5">
    <source>
        <dbReference type="ARBA" id="ARBA00041499"/>
    </source>
</evidence>
<dbReference type="EMBL" id="JH431430">
    <property type="status" value="NOT_ANNOTATED_CDS"/>
    <property type="molecule type" value="Genomic_DNA"/>
</dbReference>
<dbReference type="GO" id="GO:0016791">
    <property type="term" value="F:phosphatase activity"/>
    <property type="evidence" value="ECO:0007669"/>
    <property type="project" value="TreeGrafter"/>
</dbReference>
<reference evidence="6" key="2">
    <citation type="submission" date="2015-02" db="UniProtKB">
        <authorList>
            <consortium name="EnsemblMetazoa"/>
        </authorList>
    </citation>
    <scope>IDENTIFICATION</scope>
</reference>
<evidence type="ECO:0000313" key="7">
    <source>
        <dbReference type="Proteomes" id="UP000014500"/>
    </source>
</evidence>
<accession>T1ISF2</accession>
<evidence type="ECO:0000256" key="1">
    <source>
        <dbReference type="ARBA" id="ARBA00005375"/>
    </source>
</evidence>
<dbReference type="eggNOG" id="KOG3672">
    <property type="taxonomic scope" value="Eukaryota"/>
</dbReference>
<dbReference type="CDD" id="cd07061">
    <property type="entry name" value="HP_HAP_like"/>
    <property type="match status" value="1"/>
</dbReference>
<dbReference type="PANTHER" id="PTHR11567">
    <property type="entry name" value="ACID PHOSPHATASE-RELATED"/>
    <property type="match status" value="1"/>
</dbReference>
<dbReference type="Pfam" id="PF00328">
    <property type="entry name" value="His_Phos_2"/>
    <property type="match status" value="1"/>
</dbReference>
<dbReference type="GO" id="GO:0005794">
    <property type="term" value="C:Golgi apparatus"/>
    <property type="evidence" value="ECO:0007669"/>
    <property type="project" value="TreeGrafter"/>
</dbReference>
<sequence length="569" mass="64735">MCALCRTITAADKLDCKHTTVTGRPQSEHRLATPALKYQSLLVVMIGAQKYKFRYSAGYKLQEAHAVAPPEALEQSCAAQRSNDTPLFSNWTKDYIPQYPEVRPVAARYHQLTSAVNFQKKTRPIKYCALPNTILLGQEGRGRKGDLLEGVVIITRHGDRGSLRGLLNQSLVSCSVNFSSHSDLTRYVKFMRNKERERSKSDLFRHFHLLPILSEQCLSGQLSSQGIIQMLRLGKLLHQVYLKRHYLVNETTALQDVIVFCSNVPRTYQSVLAFLHSFLPSYPSWNNVKMGSGLTFCHSRKFCDCPVIDKIEQVIWKEKWTHLKSHPAVFNLIQSLTPLYGVVSDQDGGLPDSLFDSLMVYLCHQQKMPCDKNGICASVDQLNNLMAFLDWSGRQTANHGLFRRASKLRTHGLLVDIVHRLINIKSRNKKKSIPRIVIYSGHDLTLIAIMSALGFYDGSKIPYASRLIFELYKSHDSKEFHVKIIYNGRDLTKRISLCSHSKSHNIKNQTKSDFICPLSNLELYISKNFYRELNVTSFQQACSNLPSSSNKRLKSLRYVRSKSLISAKS</sequence>
<keyword evidence="2" id="KW-0378">Hydrolase</keyword>
<dbReference type="SUPFAM" id="SSF53254">
    <property type="entry name" value="Phosphoglycerate mutase-like"/>
    <property type="match status" value="1"/>
</dbReference>
<keyword evidence="7" id="KW-1185">Reference proteome</keyword>
<comment type="similarity">
    <text evidence="1">Belongs to the histidine acid phosphatase family.</text>
</comment>
<protein>
    <recommendedName>
        <fullName evidence="4">2-phosphoxylose phosphatase 1</fullName>
    </recommendedName>
    <alternativeName>
        <fullName evidence="5">Acid phosphatase-like protein 2</fullName>
    </alternativeName>
</protein>
<dbReference type="AlphaFoldDB" id="T1ISF2"/>
<dbReference type="InterPro" id="IPR029033">
    <property type="entry name" value="His_PPase_superfam"/>
</dbReference>
<name>T1ISF2_STRMM</name>
<dbReference type="InterPro" id="IPR000560">
    <property type="entry name" value="His_Pase_clade-2"/>
</dbReference>
<dbReference type="HOGENOM" id="CLU_033855_0_0_1"/>
<proteinExistence type="inferred from homology"/>
<comment type="catalytic activity">
    <reaction evidence="3">
        <text>3-O-[beta-D-GlcA-(1-&gt;3)-beta-D-Gal-(1-&gt;3)-beta-D-Gal-(1-&gt;4)-beta-D-2-O-P-Xyl]-L-seryl-[protein] + H2O = 3-O-(beta-D-GlcA-(1-&gt;3)-beta-D-Gal-(1-&gt;3)-beta-D-Gal-(1-&gt;4)-beta-D-Xyl)-L-seryl-[protein] + phosphate</text>
        <dbReference type="Rhea" id="RHEA:56512"/>
        <dbReference type="Rhea" id="RHEA-COMP:12573"/>
        <dbReference type="Rhea" id="RHEA-COMP:14559"/>
        <dbReference type="ChEBI" id="CHEBI:15377"/>
        <dbReference type="ChEBI" id="CHEBI:43474"/>
        <dbReference type="ChEBI" id="CHEBI:132093"/>
        <dbReference type="ChEBI" id="CHEBI:140495"/>
    </reaction>
</comment>
<evidence type="ECO:0000256" key="3">
    <source>
        <dbReference type="ARBA" id="ARBA00036311"/>
    </source>
</evidence>
<dbReference type="STRING" id="126957.T1ISF2"/>
<evidence type="ECO:0000256" key="2">
    <source>
        <dbReference type="ARBA" id="ARBA00022801"/>
    </source>
</evidence>
<dbReference type="PhylomeDB" id="T1ISF2"/>
<dbReference type="PANTHER" id="PTHR11567:SF110">
    <property type="entry name" value="2-PHOSPHOXYLOSE PHOSPHATASE 1"/>
    <property type="match status" value="1"/>
</dbReference>
<evidence type="ECO:0000313" key="6">
    <source>
        <dbReference type="EnsemblMetazoa" id="SMAR004024-PA"/>
    </source>
</evidence>
<dbReference type="Gene3D" id="3.40.50.1240">
    <property type="entry name" value="Phosphoglycerate mutase-like"/>
    <property type="match status" value="1"/>
</dbReference>
<dbReference type="OMA" id="CALGQLT"/>
<dbReference type="EnsemblMetazoa" id="SMAR004024-RA">
    <property type="protein sequence ID" value="SMAR004024-PA"/>
    <property type="gene ID" value="SMAR004024"/>
</dbReference>
<dbReference type="GO" id="GO:0050650">
    <property type="term" value="P:chondroitin sulfate proteoglycan biosynthetic process"/>
    <property type="evidence" value="ECO:0007669"/>
    <property type="project" value="TreeGrafter"/>
</dbReference>
<evidence type="ECO:0000256" key="4">
    <source>
        <dbReference type="ARBA" id="ARBA00040357"/>
    </source>
</evidence>
<dbReference type="InterPro" id="IPR050645">
    <property type="entry name" value="Histidine_acid_phosphatase"/>
</dbReference>